<accession>A0A4Z2HSQ4</accession>
<dbReference type="Proteomes" id="UP000314294">
    <property type="component" value="Unassembled WGS sequence"/>
</dbReference>
<sequence length="133" mass="14739">MFGSQAADDIYEKSPQNSPQTRSPPAAPRGALGLFGFECHIYDTVRHANIRKEKAFGSMLFNQSIYQIFLCGKASRQTDNAGLRGVGTFACRTLALVFNMGVQEAAGAPNSLSHRHLRCRNDSFHNTCWMKLI</sequence>
<reference evidence="2 3" key="1">
    <citation type="submission" date="2019-03" db="EMBL/GenBank/DDBJ databases">
        <title>First draft genome of Liparis tanakae, snailfish: a comprehensive survey of snailfish specific genes.</title>
        <authorList>
            <person name="Kim W."/>
            <person name="Song I."/>
            <person name="Jeong J.-H."/>
            <person name="Kim D."/>
            <person name="Kim S."/>
            <person name="Ryu S."/>
            <person name="Song J.Y."/>
            <person name="Lee S.K."/>
        </authorList>
    </citation>
    <scope>NUCLEOTIDE SEQUENCE [LARGE SCALE GENOMIC DNA]</scope>
    <source>
        <tissue evidence="2">Muscle</tissue>
    </source>
</reference>
<evidence type="ECO:0000256" key="1">
    <source>
        <dbReference type="SAM" id="MobiDB-lite"/>
    </source>
</evidence>
<feature type="compositionally biased region" description="Polar residues" evidence="1">
    <location>
        <begin position="14"/>
        <end position="23"/>
    </location>
</feature>
<name>A0A4Z2HSQ4_9TELE</name>
<dbReference type="AlphaFoldDB" id="A0A4Z2HSQ4"/>
<gene>
    <name evidence="2" type="ORF">EYF80_021227</name>
</gene>
<proteinExistence type="predicted"/>
<organism evidence="2 3">
    <name type="scientific">Liparis tanakae</name>
    <name type="common">Tanaka's snailfish</name>
    <dbReference type="NCBI Taxonomy" id="230148"/>
    <lineage>
        <taxon>Eukaryota</taxon>
        <taxon>Metazoa</taxon>
        <taxon>Chordata</taxon>
        <taxon>Craniata</taxon>
        <taxon>Vertebrata</taxon>
        <taxon>Euteleostomi</taxon>
        <taxon>Actinopterygii</taxon>
        <taxon>Neopterygii</taxon>
        <taxon>Teleostei</taxon>
        <taxon>Neoteleostei</taxon>
        <taxon>Acanthomorphata</taxon>
        <taxon>Eupercaria</taxon>
        <taxon>Perciformes</taxon>
        <taxon>Cottioidei</taxon>
        <taxon>Cottales</taxon>
        <taxon>Liparidae</taxon>
        <taxon>Liparis</taxon>
    </lineage>
</organism>
<protein>
    <submittedName>
        <fullName evidence="2">Uncharacterized protein</fullName>
    </submittedName>
</protein>
<evidence type="ECO:0000313" key="2">
    <source>
        <dbReference type="EMBL" id="TNN68581.1"/>
    </source>
</evidence>
<evidence type="ECO:0000313" key="3">
    <source>
        <dbReference type="Proteomes" id="UP000314294"/>
    </source>
</evidence>
<comment type="caution">
    <text evidence="2">The sequence shown here is derived from an EMBL/GenBank/DDBJ whole genome shotgun (WGS) entry which is preliminary data.</text>
</comment>
<dbReference type="EMBL" id="SRLO01000188">
    <property type="protein sequence ID" value="TNN68581.1"/>
    <property type="molecule type" value="Genomic_DNA"/>
</dbReference>
<feature type="region of interest" description="Disordered" evidence="1">
    <location>
        <begin position="1"/>
        <end position="26"/>
    </location>
</feature>
<keyword evidence="3" id="KW-1185">Reference proteome</keyword>